<dbReference type="InterPro" id="IPR008023">
    <property type="entry name" value="DUF748"/>
</dbReference>
<reference evidence="1 2" key="1">
    <citation type="journal article" date="2014" name="Int. J. Syst. Evol. Microbiol.">
        <title>Fulvimonas yonginensis sp. nov., isolated from greenhouse soil, and emended description of the genus Fulvimonas.</title>
        <authorList>
            <person name="Ahn J.H."/>
            <person name="Kim S.J."/>
            <person name="Weon H.Y."/>
            <person name="Hong S.B."/>
            <person name="Seok S.J."/>
            <person name="Kwon S.W."/>
        </authorList>
    </citation>
    <scope>NUCLEOTIDE SEQUENCE [LARGE SCALE GENOMIC DNA]</scope>
    <source>
        <strain evidence="1 2">KACC 16952</strain>
    </source>
</reference>
<evidence type="ECO:0000313" key="2">
    <source>
        <dbReference type="Proteomes" id="UP001381174"/>
    </source>
</evidence>
<dbReference type="Pfam" id="PF05359">
    <property type="entry name" value="DUF748"/>
    <property type="match status" value="1"/>
</dbReference>
<keyword evidence="2" id="KW-1185">Reference proteome</keyword>
<comment type="caution">
    <text evidence="1">The sequence shown here is derived from an EMBL/GenBank/DDBJ whole genome shotgun (WGS) entry which is preliminary data.</text>
</comment>
<dbReference type="RefSeq" id="WP_336808302.1">
    <property type="nucleotide sequence ID" value="NZ_JBBBNY010000010.1"/>
</dbReference>
<sequence>MKRLLIGLVVAVLVVVIVAAAALLLVDVNRFRPQIQASLGKAVGREVSVGQLYLSPWSGSLGADEIRIGEDPAFGSRPFVTARSFELGVELWPLLLRRELHVTSLTLDQPVVRLVQNRRGDWNFASLGGASGKTAPPQGAAQVPALTVDRLRIDDGRIELHGAAGGDKVYSQVQLHADHVGTQAAFPFELKAAVAGGGRLALDGTLGPWQAGSALLTPLDAHLVLRELDLVGAGLMAKGSGVGGVLDLDTRIASAKGVLESKGRIDARKLQLVASGSPSPQPLRIDYQASYRFAAGTGRITGAALHAGAARLAIDGSFDNRPAVMRLDLHVKGAKQPVDDLQPLLPVFGVVLPKDSRLQGGTASMDLAVRGPLDALVIRGPVSLDDTRLAGYSLGDKLGGALALAGISAPKDTVIRHAEAGLTISPAGIDADPARAEVAQLGSFTGKGRMAADGRLDFRMLVKLDPAVAGSAQGGQGLAGLLGGSKAGRALGGVLGGMSAQGVGVRVGGTASAPSFKPDPSAAVGLIEAGSRGAGVKPAAGASADSKQDPLDNLLQNALKPKSSSSH</sequence>
<evidence type="ECO:0000313" key="1">
    <source>
        <dbReference type="EMBL" id="MEI7037665.1"/>
    </source>
</evidence>
<dbReference type="EMBL" id="JBBBNY010000010">
    <property type="protein sequence ID" value="MEI7037665.1"/>
    <property type="molecule type" value="Genomic_DNA"/>
</dbReference>
<dbReference type="Proteomes" id="UP001381174">
    <property type="component" value="Unassembled WGS sequence"/>
</dbReference>
<proteinExistence type="predicted"/>
<accession>A0ABU8JE92</accession>
<name>A0ABU8JE92_9GAMM</name>
<dbReference type="PANTHER" id="PTHR30441">
    <property type="entry name" value="DUF748 DOMAIN-CONTAINING PROTEIN"/>
    <property type="match status" value="1"/>
</dbReference>
<dbReference type="InterPro" id="IPR052894">
    <property type="entry name" value="AsmA-related"/>
</dbReference>
<organism evidence="1 2">
    <name type="scientific">Fulvimonas yonginensis</name>
    <dbReference type="NCBI Taxonomy" id="1495200"/>
    <lineage>
        <taxon>Bacteria</taxon>
        <taxon>Pseudomonadati</taxon>
        <taxon>Pseudomonadota</taxon>
        <taxon>Gammaproteobacteria</taxon>
        <taxon>Lysobacterales</taxon>
        <taxon>Rhodanobacteraceae</taxon>
        <taxon>Fulvimonas</taxon>
    </lineage>
</organism>
<gene>
    <name evidence="1" type="ORF">WAT24_12925</name>
</gene>
<protein>
    <submittedName>
        <fullName evidence="1">AsmA family protein</fullName>
    </submittedName>
</protein>
<dbReference type="PANTHER" id="PTHR30441:SF4">
    <property type="entry name" value="PROTEIN ASMA"/>
    <property type="match status" value="1"/>
</dbReference>